<accession>A0A0D5XYS7</accession>
<dbReference type="Pfam" id="PF18563">
    <property type="entry name" value="TubC_N"/>
    <property type="match status" value="1"/>
</dbReference>
<dbReference type="EMBL" id="CP011110">
    <property type="protein sequence ID" value="AKA24238.1"/>
    <property type="molecule type" value="Genomic_DNA"/>
</dbReference>
<comment type="pathway">
    <text evidence="2">Siderophore biosynthesis.</text>
</comment>
<dbReference type="InterPro" id="IPR036736">
    <property type="entry name" value="ACP-like_sf"/>
</dbReference>
<name>A0A0D5XYS7_9PSED</name>
<dbReference type="FunFam" id="3.30.559.10:FF:000023">
    <property type="entry name" value="Non-ribosomal peptide synthetase"/>
    <property type="match status" value="1"/>
</dbReference>
<dbReference type="InterPro" id="IPR029058">
    <property type="entry name" value="AB_hydrolase_fold"/>
</dbReference>
<dbReference type="Gene3D" id="1.10.10.1830">
    <property type="entry name" value="Non-ribosomal peptide synthase, adenylation domain"/>
    <property type="match status" value="1"/>
</dbReference>
<evidence type="ECO:0000256" key="1">
    <source>
        <dbReference type="ARBA" id="ARBA00001957"/>
    </source>
</evidence>
<dbReference type="Pfam" id="PF00668">
    <property type="entry name" value="Condensation"/>
    <property type="match status" value="1"/>
</dbReference>
<dbReference type="SUPFAM" id="SSF52777">
    <property type="entry name" value="CoA-dependent acyltransferases"/>
    <property type="match status" value="2"/>
</dbReference>
<dbReference type="InterPro" id="IPR044894">
    <property type="entry name" value="TubC_N_sf"/>
</dbReference>
<protein>
    <recommendedName>
        <fullName evidence="8">Carrier domain-containing protein</fullName>
    </recommendedName>
</protein>
<dbReference type="Gene3D" id="3.40.50.12780">
    <property type="entry name" value="N-terminal domain of ligase-like"/>
    <property type="match status" value="1"/>
</dbReference>
<evidence type="ECO:0000259" key="8">
    <source>
        <dbReference type="PROSITE" id="PS50075"/>
    </source>
</evidence>
<dbReference type="InterPro" id="IPR057737">
    <property type="entry name" value="Condensation_MtbB-like"/>
</dbReference>
<dbReference type="SUPFAM" id="SSF53474">
    <property type="entry name" value="alpha/beta-Hydrolases"/>
    <property type="match status" value="1"/>
</dbReference>
<dbReference type="FunFam" id="3.30.559.30:FF:000006">
    <property type="entry name" value="Yersiniabactin polyketide/non-ribosomal peptide synthetase"/>
    <property type="match status" value="1"/>
</dbReference>
<feature type="region of interest" description="Disordered" evidence="7">
    <location>
        <begin position="1488"/>
        <end position="1519"/>
    </location>
</feature>
<dbReference type="InterPro" id="IPR042099">
    <property type="entry name" value="ANL_N_sf"/>
</dbReference>
<keyword evidence="4" id="KW-0597">Phosphoprotein</keyword>
<dbReference type="Pfam" id="PF00501">
    <property type="entry name" value="AMP-binding"/>
    <property type="match status" value="1"/>
</dbReference>
<dbReference type="InterPro" id="IPR010071">
    <property type="entry name" value="AA_adenyl_dom"/>
</dbReference>
<dbReference type="Gene3D" id="3.30.559.30">
    <property type="entry name" value="Nonribosomal peptide synthetase, condensation domain"/>
    <property type="match status" value="1"/>
</dbReference>
<comment type="cofactor">
    <cofactor evidence="1">
        <name>pantetheine 4'-phosphate</name>
        <dbReference type="ChEBI" id="CHEBI:47942"/>
    </cofactor>
</comment>
<dbReference type="InterPro" id="IPR023213">
    <property type="entry name" value="CAT-like_dom_sf"/>
</dbReference>
<dbReference type="RefSeq" id="WP_045882814.1">
    <property type="nucleotide sequence ID" value="NZ_CP011110.1"/>
</dbReference>
<dbReference type="Pfam" id="PF00975">
    <property type="entry name" value="Thioesterase"/>
    <property type="match status" value="1"/>
</dbReference>
<dbReference type="PANTHER" id="PTHR45527:SF10">
    <property type="entry name" value="PYOCHELIN SYNTHASE PCHF"/>
    <property type="match status" value="1"/>
</dbReference>
<organism evidence="9 10">
    <name type="scientific">Pseudomonas chlororaphis</name>
    <dbReference type="NCBI Taxonomy" id="587753"/>
    <lineage>
        <taxon>Bacteria</taxon>
        <taxon>Pseudomonadati</taxon>
        <taxon>Pseudomonadota</taxon>
        <taxon>Gammaproteobacteria</taxon>
        <taxon>Pseudomonadales</taxon>
        <taxon>Pseudomonadaceae</taxon>
        <taxon>Pseudomonas</taxon>
    </lineage>
</organism>
<gene>
    <name evidence="9" type="ORF">PCL1606_27870</name>
</gene>
<dbReference type="PATRIC" id="fig|587753.10.peg.2781"/>
<dbReference type="InterPro" id="IPR041464">
    <property type="entry name" value="TubC_N"/>
</dbReference>
<dbReference type="InterPro" id="IPR020845">
    <property type="entry name" value="AMP-binding_CS"/>
</dbReference>
<reference evidence="9 10" key="1">
    <citation type="journal article" date="2015" name="Mol. Plant Microbe Interact.">
        <title>Comparative Genomic Analysis of Pseudomonas chlororaphis PCL1606 Reveals New Insight into Antifungal Compounds Involved in Biocontrol.</title>
        <authorList>
            <person name="Calderon C.E."/>
            <person name="Ramos C."/>
            <person name="de Vicente A."/>
            <person name="Cazorla F.M."/>
        </authorList>
    </citation>
    <scope>NUCLEOTIDE SEQUENCE [LARGE SCALE GENOMIC DNA]</scope>
    <source>
        <strain evidence="9 10">PCL1606</strain>
    </source>
</reference>
<dbReference type="InterPro" id="IPR000873">
    <property type="entry name" value="AMP-dep_synth/lig_dom"/>
</dbReference>
<dbReference type="Gene3D" id="3.40.50.1820">
    <property type="entry name" value="alpha/beta hydrolase"/>
    <property type="match status" value="1"/>
</dbReference>
<dbReference type="Gene3D" id="3.40.50.150">
    <property type="entry name" value="Vaccinia Virus protein VP39"/>
    <property type="match status" value="1"/>
</dbReference>
<evidence type="ECO:0000313" key="9">
    <source>
        <dbReference type="EMBL" id="AKA24238.1"/>
    </source>
</evidence>
<feature type="domain" description="Carrier" evidence="8">
    <location>
        <begin position="1414"/>
        <end position="1495"/>
    </location>
</feature>
<evidence type="ECO:0000256" key="2">
    <source>
        <dbReference type="ARBA" id="ARBA00004924"/>
    </source>
</evidence>
<dbReference type="GO" id="GO:0005737">
    <property type="term" value="C:cytoplasm"/>
    <property type="evidence" value="ECO:0007669"/>
    <property type="project" value="TreeGrafter"/>
</dbReference>
<dbReference type="SUPFAM" id="SSF53335">
    <property type="entry name" value="S-adenosyl-L-methionine-dependent methyltransferases"/>
    <property type="match status" value="1"/>
</dbReference>
<dbReference type="FunFam" id="3.40.50.12780:FF:000012">
    <property type="entry name" value="Non-ribosomal peptide synthetase"/>
    <property type="match status" value="1"/>
</dbReference>
<proteinExistence type="inferred from homology"/>
<dbReference type="GO" id="GO:0016874">
    <property type="term" value="F:ligase activity"/>
    <property type="evidence" value="ECO:0007669"/>
    <property type="project" value="UniProtKB-KW"/>
</dbReference>
<dbReference type="Pfam" id="PF00550">
    <property type="entry name" value="PP-binding"/>
    <property type="match status" value="1"/>
</dbReference>
<dbReference type="OrthoDB" id="9757559at2"/>
<dbReference type="GO" id="GO:0043041">
    <property type="term" value="P:amino acid activation for nonribosomal peptide biosynthetic process"/>
    <property type="evidence" value="ECO:0007669"/>
    <property type="project" value="TreeGrafter"/>
</dbReference>
<dbReference type="InterPro" id="IPR009081">
    <property type="entry name" value="PP-bd_ACP"/>
</dbReference>
<evidence type="ECO:0000256" key="5">
    <source>
        <dbReference type="ARBA" id="ARBA00022598"/>
    </source>
</evidence>
<dbReference type="PANTHER" id="PTHR45527">
    <property type="entry name" value="NONRIBOSOMAL PEPTIDE SYNTHETASE"/>
    <property type="match status" value="1"/>
</dbReference>
<dbReference type="SUPFAM" id="SSF47336">
    <property type="entry name" value="ACP-like"/>
    <property type="match status" value="1"/>
</dbReference>
<dbReference type="InterPro" id="IPR001031">
    <property type="entry name" value="Thioesterase"/>
</dbReference>
<dbReference type="SUPFAM" id="SSF56801">
    <property type="entry name" value="Acetyl-CoA synthetase-like"/>
    <property type="match status" value="1"/>
</dbReference>
<keyword evidence="3" id="KW-0596">Phosphopantetheine</keyword>
<dbReference type="InterPro" id="IPR001242">
    <property type="entry name" value="Condensation_dom"/>
</dbReference>
<dbReference type="KEGG" id="pcz:PCL1606_27870"/>
<dbReference type="InterPro" id="IPR045851">
    <property type="entry name" value="AMP-bd_C_sf"/>
</dbReference>
<dbReference type="GO" id="GO:0031177">
    <property type="term" value="F:phosphopantetheine binding"/>
    <property type="evidence" value="ECO:0007669"/>
    <property type="project" value="TreeGrafter"/>
</dbReference>
<evidence type="ECO:0000313" key="10">
    <source>
        <dbReference type="Proteomes" id="UP000032748"/>
    </source>
</evidence>
<dbReference type="Gene3D" id="3.30.559.10">
    <property type="entry name" value="Chloramphenicol acetyltransferase-like domain"/>
    <property type="match status" value="1"/>
</dbReference>
<dbReference type="InterPro" id="IPR013217">
    <property type="entry name" value="Methyltransf_12"/>
</dbReference>
<evidence type="ECO:0000256" key="6">
    <source>
        <dbReference type="ARBA" id="ARBA00029454"/>
    </source>
</evidence>
<evidence type="ECO:0000256" key="7">
    <source>
        <dbReference type="SAM" id="MobiDB-lite"/>
    </source>
</evidence>
<dbReference type="NCBIfam" id="TIGR01733">
    <property type="entry name" value="AA-adenyl-dom"/>
    <property type="match status" value="1"/>
</dbReference>
<dbReference type="CDD" id="cd19535">
    <property type="entry name" value="Cyc_NRPS"/>
    <property type="match status" value="1"/>
</dbReference>
<dbReference type="Pfam" id="PF08242">
    <property type="entry name" value="Methyltransf_12"/>
    <property type="match status" value="1"/>
</dbReference>
<evidence type="ECO:0000256" key="4">
    <source>
        <dbReference type="ARBA" id="ARBA00022553"/>
    </source>
</evidence>
<dbReference type="PROSITE" id="PS00012">
    <property type="entry name" value="PHOSPHOPANTETHEINE"/>
    <property type="match status" value="1"/>
</dbReference>
<keyword evidence="5" id="KW-0436">Ligase</keyword>
<evidence type="ECO:0000256" key="3">
    <source>
        <dbReference type="ARBA" id="ARBA00022450"/>
    </source>
</evidence>
<dbReference type="Proteomes" id="UP000032748">
    <property type="component" value="Chromosome"/>
</dbReference>
<comment type="similarity">
    <text evidence="6">Belongs to the NRP synthetase family.</text>
</comment>
<dbReference type="PROSITE" id="PS50075">
    <property type="entry name" value="CARRIER"/>
    <property type="match status" value="1"/>
</dbReference>
<sequence>MSLDDLLHICRERQIELWATAGKLHFRAPQGALDPALAERIRAQREALMVHLAPRSDWCPAPDQALQPFALSAVQGAYVLGRNPAFDYGGNACHLYVEYPWPANVDSDQLEQAWNALVQRHPMLRAVVQDNSRQCVQDRVPWQHLPVHDLREAGPRTFAAHLEQVRERLDHACHALDQWPILLPELSLGAEQAILHCSVDFTLIDYASLQLLLVELTQRYLEPTRHWPVLEATFRDYLQHQHKVRDSAAWQDDKAWWLARLDNLPGRPDLPLSDDAGLHSTRFVHHHGVLGSAQWNALCALASAQGLSAAGVTLAAFAEVIGRWSQSTDFCLNLTVLNRPDLHPQLGQVLGDFTALSLLEVRGASGASFVQRARRIGTQLFDDLDHSRFTGVEVLRELARVQGRGADLMPVVFTSGIGSVERLLGEAGHLLQPPSYMISQTPQVWIDCQVSDQYGGLQIGWDMRAGVLPEGMAQQMFAAYVDLLQRLSQDAQLWQARGDIVLPHQQAPRRVDATAADRNIASGFARQALRTPDAPVVSDRHGRYSYRQVAQQAQAVRAALEALEVAPGARVAVMLPKSAWQLMAVLGINQMGAAYVPVDIRQPALRREAILRDAGMAAVITLADAPLPDSLDLPRIAIDRLEPDPQWPPREPRAVRAGDLAYIIYTSGSTGTPKGVMLSHGAVVNTLDDINQRYAVNARDRVLGLAELSFDLSVYDFFGATAVGAQVVLPDPERGADPSHWAQLMREHGVTLWNSVPAQGQMLIDYLETEPAAIPGPRCVMWSGDWIPTTLPTRWWQRWPESQLFSLGGATEAAIWSVEHPIRPADTTLPSIPYGRALKGQTLEVLDSLGRQCPLGVRGEIHIGGLGLALGYAEDPERTAERFILHASGRRLYRTGDQGRYLDEDGLIEFLGRQDDQVKIRGHRIELAEIDAGWLAHPQLAAATTVLLGERHERSLCSFVTPQAVATDRQRLGEEMQGLLQRARDTLEQADFGPREAIQAALAALDRAADASLLHWLAGSGLLAQAQPVAFAPLCQALGLAPAQQRLLHHWLTLLTDSGCLQREGDGWRCRVQPDELDPAQAWARFAELAPPGLWPAELVDYLRGSATRLAEQLDGRLSPASLMFPQGSAHIAEAMYSRGLHAQALHRGMAEAVAAIVAAERQRPWRILEVGAGTGAASVAIIPALAPLVAAGVQIDYLFSDVSSYFLNAARERFAEYPWVRFMHFDMNQPACEQGLPAGSLDLLLSSGALNNALDTPGLLAGLRQLMQADAWLVIQELTREHREISISQSLMMETPRDVRAANGQLFVHTAQWLEWLNSEPGDCAQALASPAGVLALLGYDLLVARVKTDRPRLSSEALLGFIAERVPRYMVPAQVRVLDRLPVTANGKIDRRALAEQAQQRQLEPVRQARVEVADELVRRLIGHWERVLDCSGLSAEQDFFAAGGDSLLIAQLIAGLREQEPLAREQPFDRLLRWALSQPTPAGLAQRLRDAAGQAPDARTGSEAPPAPAEAPQAMGAAAMARAPLGGRRRVDALSELAAGAGVPRVLVHEGLGTLLPYRGLIAELAGSGPLLGLAVHDSEDYLGLAPQHVNATLGKRYAQALWDSGQRCFDLLGYCSGGLVTLELAKALLQRGAEVRQVDIVSSYRIPYRVDDELLILYSFAATLGLDGEALGLPCAERLRGALAQALEEAPGHLAAGSLEAILREFDAAALKSRVLAAARGIADEQLYRVFAHSVRASHYSDSAPYAGAVRLFVPSVGSPLIADHQASLRAWWQAASLAPLTLETLPGNHFDCLNGGLSRHLLEEQRP</sequence>
<dbReference type="InterPro" id="IPR006162">
    <property type="entry name" value="Ppantetheine_attach_site"/>
</dbReference>
<dbReference type="InterPro" id="IPR029063">
    <property type="entry name" value="SAM-dependent_MTases_sf"/>
</dbReference>
<dbReference type="Gene3D" id="3.30.300.30">
    <property type="match status" value="2"/>
</dbReference>
<dbReference type="Gene3D" id="1.10.1200.10">
    <property type="entry name" value="ACP-like"/>
    <property type="match status" value="1"/>
</dbReference>
<dbReference type="PROSITE" id="PS00455">
    <property type="entry name" value="AMP_BINDING"/>
    <property type="match status" value="1"/>
</dbReference>
<dbReference type="GO" id="GO:0009403">
    <property type="term" value="P:toxin biosynthetic process"/>
    <property type="evidence" value="ECO:0007669"/>
    <property type="project" value="UniProtKB-ARBA"/>
</dbReference>